<keyword evidence="4" id="KW-1185">Reference proteome</keyword>
<protein>
    <submittedName>
        <fullName evidence="3">YadA domain protein</fullName>
    </submittedName>
</protein>
<evidence type="ECO:0000256" key="2">
    <source>
        <dbReference type="SAM" id="SignalP"/>
    </source>
</evidence>
<dbReference type="HOGENOM" id="CLU_1234456_0_0_0"/>
<proteinExistence type="predicted"/>
<dbReference type="KEGG" id="smf:Smon_0888"/>
<keyword evidence="2" id="KW-0732">Signal</keyword>
<accession>D1AYH9</accession>
<sequence>MKIKRIKLFLLCILFLPTFTLANTSQIDIKQEYEKIYNWLKNVDNSYNLETQLPPLNSEYLTSQKHLKKVLQVKVNKDASNLDQDDIDKWKNILGVKNINFSNSNGGIASALATATTLKNIGNDKHTLSASLGYYNKSVGASIVYSTHFKNFGVIASASFNSNIQFGAGAGFSYTFGKTKNHKDKVEKLENKINELNELIKILEKRLDNI</sequence>
<organism evidence="3 4">
    <name type="scientific">Streptobacillus moniliformis (strain ATCC 14647 / DSM 12112 / NCTC 10651 / 9901)</name>
    <dbReference type="NCBI Taxonomy" id="519441"/>
    <lineage>
        <taxon>Bacteria</taxon>
        <taxon>Fusobacteriati</taxon>
        <taxon>Fusobacteriota</taxon>
        <taxon>Fusobacteriia</taxon>
        <taxon>Fusobacteriales</taxon>
        <taxon>Leptotrichiaceae</taxon>
        <taxon>Streptobacillus</taxon>
    </lineage>
</organism>
<evidence type="ECO:0000313" key="3">
    <source>
        <dbReference type="EMBL" id="ACZ01355.1"/>
    </source>
</evidence>
<keyword evidence="1" id="KW-0175">Coiled coil</keyword>
<reference evidence="3 4" key="1">
    <citation type="journal article" date="2009" name="Stand. Genomic Sci.">
        <title>Complete genome sequence of Streptobacillus moniliformis type strain (9901T).</title>
        <authorList>
            <person name="Nolan M."/>
            <person name="Gronow S."/>
            <person name="Lapidus A."/>
            <person name="Ivanova N."/>
            <person name="Copeland A."/>
            <person name="Lucas S."/>
            <person name="Del Rio T.G."/>
            <person name="Chen F."/>
            <person name="Tice H."/>
            <person name="Pitluck S."/>
            <person name="Cheng J.F."/>
            <person name="Sims D."/>
            <person name="Meincke L."/>
            <person name="Bruce D."/>
            <person name="Goodwin L."/>
            <person name="Brettin T."/>
            <person name="Han C."/>
            <person name="Detter J.C."/>
            <person name="Ovchinikova G."/>
            <person name="Pati A."/>
            <person name="Mavromatis K."/>
            <person name="Mikhailova N."/>
            <person name="Chen A."/>
            <person name="Palaniappan K."/>
            <person name="Land M."/>
            <person name="Hauser L."/>
            <person name="Chang Y.J."/>
            <person name="Jeffries C.D."/>
            <person name="Rohde M."/>
            <person name="Sproer C."/>
            <person name="Goker M."/>
            <person name="Bristow J."/>
            <person name="Eisen J.A."/>
            <person name="Markowitz V."/>
            <person name="Hugenholtz P."/>
            <person name="Kyrpides N.C."/>
            <person name="Klenk H.P."/>
            <person name="Chain P."/>
        </authorList>
    </citation>
    <scope>NUCLEOTIDE SEQUENCE [LARGE SCALE GENOMIC DNA]</scope>
    <source>
        <strain evidence="4">ATCC 14647 / DSM 12112 / NCTC 10651 / 9901</strain>
    </source>
</reference>
<feature type="chain" id="PRO_5003020599" evidence="2">
    <location>
        <begin position="23"/>
        <end position="210"/>
    </location>
</feature>
<feature type="coiled-coil region" evidence="1">
    <location>
        <begin position="179"/>
        <end position="206"/>
    </location>
</feature>
<dbReference type="RefSeq" id="WP_012858904.1">
    <property type="nucleotide sequence ID" value="NC_013515.1"/>
</dbReference>
<dbReference type="EMBL" id="CP001779">
    <property type="protein sequence ID" value="ACZ01355.1"/>
    <property type="molecule type" value="Genomic_DNA"/>
</dbReference>
<dbReference type="Proteomes" id="UP000002072">
    <property type="component" value="Chromosome"/>
</dbReference>
<dbReference type="AlphaFoldDB" id="D1AYH9"/>
<dbReference type="GeneID" id="29673099"/>
<evidence type="ECO:0000313" key="4">
    <source>
        <dbReference type="Proteomes" id="UP000002072"/>
    </source>
</evidence>
<name>D1AYH9_STRM9</name>
<dbReference type="Gene3D" id="3.30.1300.30">
    <property type="entry name" value="GSPII I/J protein-like"/>
    <property type="match status" value="1"/>
</dbReference>
<dbReference type="SUPFAM" id="SSF54523">
    <property type="entry name" value="Pili subunits"/>
    <property type="match status" value="1"/>
</dbReference>
<dbReference type="InterPro" id="IPR045584">
    <property type="entry name" value="Pilin-like"/>
</dbReference>
<dbReference type="eggNOG" id="COG2885">
    <property type="taxonomic scope" value="Bacteria"/>
</dbReference>
<dbReference type="OrthoDB" id="9815217at2"/>
<feature type="signal peptide" evidence="2">
    <location>
        <begin position="1"/>
        <end position="22"/>
    </location>
</feature>
<gene>
    <name evidence="3" type="ordered locus">Smon_0888</name>
</gene>
<dbReference type="STRING" id="519441.Smon_0888"/>
<evidence type="ECO:0000256" key="1">
    <source>
        <dbReference type="SAM" id="Coils"/>
    </source>
</evidence>